<evidence type="ECO:0000313" key="1">
    <source>
        <dbReference type="EMBL" id="KAG2322877.1"/>
    </source>
</evidence>
<gene>
    <name evidence="1" type="ORF">Bca52824_016090</name>
</gene>
<keyword evidence="2" id="KW-1185">Reference proteome</keyword>
<protein>
    <submittedName>
        <fullName evidence="1">Uncharacterized protein</fullName>
    </submittedName>
</protein>
<reference evidence="1 2" key="1">
    <citation type="submission" date="2020-02" db="EMBL/GenBank/DDBJ databases">
        <authorList>
            <person name="Ma Q."/>
            <person name="Huang Y."/>
            <person name="Song X."/>
            <person name="Pei D."/>
        </authorList>
    </citation>
    <scope>NUCLEOTIDE SEQUENCE [LARGE SCALE GENOMIC DNA]</scope>
    <source>
        <strain evidence="1">Sxm20200214</strain>
        <tissue evidence="1">Leaf</tissue>
    </source>
</reference>
<dbReference type="EMBL" id="JAAMPC010000003">
    <property type="protein sequence ID" value="KAG2322877.1"/>
    <property type="molecule type" value="Genomic_DNA"/>
</dbReference>
<name>A0A8X7W4F1_BRACI</name>
<comment type="caution">
    <text evidence="1">The sequence shown here is derived from an EMBL/GenBank/DDBJ whole genome shotgun (WGS) entry which is preliminary data.</text>
</comment>
<evidence type="ECO:0000313" key="2">
    <source>
        <dbReference type="Proteomes" id="UP000886595"/>
    </source>
</evidence>
<sequence>MNMKSILWISDNSFVADGSRVFCRPDLDPVGDELIFVFLTLKLGWLKGVLTVGSVEGVTLFWTERLYGVDVWDPSLVGVLLGSTVAMVLS</sequence>
<dbReference type="AlphaFoldDB" id="A0A8X7W4F1"/>
<organism evidence="1 2">
    <name type="scientific">Brassica carinata</name>
    <name type="common">Ethiopian mustard</name>
    <name type="synonym">Abyssinian cabbage</name>
    <dbReference type="NCBI Taxonomy" id="52824"/>
    <lineage>
        <taxon>Eukaryota</taxon>
        <taxon>Viridiplantae</taxon>
        <taxon>Streptophyta</taxon>
        <taxon>Embryophyta</taxon>
        <taxon>Tracheophyta</taxon>
        <taxon>Spermatophyta</taxon>
        <taxon>Magnoliopsida</taxon>
        <taxon>eudicotyledons</taxon>
        <taxon>Gunneridae</taxon>
        <taxon>Pentapetalae</taxon>
        <taxon>rosids</taxon>
        <taxon>malvids</taxon>
        <taxon>Brassicales</taxon>
        <taxon>Brassicaceae</taxon>
        <taxon>Brassiceae</taxon>
        <taxon>Brassica</taxon>
    </lineage>
</organism>
<proteinExistence type="predicted"/>
<accession>A0A8X7W4F1</accession>
<dbReference type="Proteomes" id="UP000886595">
    <property type="component" value="Unassembled WGS sequence"/>
</dbReference>